<name>A0A0E9QT11_ANGAN</name>
<proteinExistence type="predicted"/>
<organism evidence="1">
    <name type="scientific">Anguilla anguilla</name>
    <name type="common">European freshwater eel</name>
    <name type="synonym">Muraena anguilla</name>
    <dbReference type="NCBI Taxonomy" id="7936"/>
    <lineage>
        <taxon>Eukaryota</taxon>
        <taxon>Metazoa</taxon>
        <taxon>Chordata</taxon>
        <taxon>Craniata</taxon>
        <taxon>Vertebrata</taxon>
        <taxon>Euteleostomi</taxon>
        <taxon>Actinopterygii</taxon>
        <taxon>Neopterygii</taxon>
        <taxon>Teleostei</taxon>
        <taxon>Anguilliformes</taxon>
        <taxon>Anguillidae</taxon>
        <taxon>Anguilla</taxon>
    </lineage>
</organism>
<dbReference type="EMBL" id="GBXM01088471">
    <property type="protein sequence ID" value="JAH20106.1"/>
    <property type="molecule type" value="Transcribed_RNA"/>
</dbReference>
<sequence length="18" mass="2237">MVEYSRALGQHWRRHGRP</sequence>
<accession>A0A0E9QT11</accession>
<dbReference type="AlphaFoldDB" id="A0A0E9QT11"/>
<protein>
    <submittedName>
        <fullName evidence="1">Uncharacterized protein</fullName>
    </submittedName>
</protein>
<reference evidence="1" key="1">
    <citation type="submission" date="2014-11" db="EMBL/GenBank/DDBJ databases">
        <authorList>
            <person name="Amaro Gonzalez C."/>
        </authorList>
    </citation>
    <scope>NUCLEOTIDE SEQUENCE</scope>
</reference>
<evidence type="ECO:0000313" key="1">
    <source>
        <dbReference type="EMBL" id="JAH20106.1"/>
    </source>
</evidence>
<reference evidence="1" key="2">
    <citation type="journal article" date="2015" name="Fish Shellfish Immunol.">
        <title>Early steps in the European eel (Anguilla anguilla)-Vibrio vulnificus interaction in the gills: Role of the RtxA13 toxin.</title>
        <authorList>
            <person name="Callol A."/>
            <person name="Pajuelo D."/>
            <person name="Ebbesson L."/>
            <person name="Teles M."/>
            <person name="MacKenzie S."/>
            <person name="Amaro C."/>
        </authorList>
    </citation>
    <scope>NUCLEOTIDE SEQUENCE</scope>
</reference>